<organism evidence="1 2">
    <name type="scientific">Ditylenchus dipsaci</name>
    <dbReference type="NCBI Taxonomy" id="166011"/>
    <lineage>
        <taxon>Eukaryota</taxon>
        <taxon>Metazoa</taxon>
        <taxon>Ecdysozoa</taxon>
        <taxon>Nematoda</taxon>
        <taxon>Chromadorea</taxon>
        <taxon>Rhabditida</taxon>
        <taxon>Tylenchina</taxon>
        <taxon>Tylenchomorpha</taxon>
        <taxon>Sphaerularioidea</taxon>
        <taxon>Anguinidae</taxon>
        <taxon>Anguininae</taxon>
        <taxon>Ditylenchus</taxon>
    </lineage>
</organism>
<dbReference type="Proteomes" id="UP000887574">
    <property type="component" value="Unplaced"/>
</dbReference>
<accession>A0A915CPC5</accession>
<sequence>MRSSVLLGNEESGAGNLLSAAMNRFSAATLVNFTASVCCNREEEVQTPLIGLLLNPLLTSSKNYAQKWTLLHPPLV</sequence>
<protein>
    <submittedName>
        <fullName evidence="2">Ubiquitin-like protease family profile domain-containing protein</fullName>
    </submittedName>
</protein>
<dbReference type="WBParaSite" id="jg11215.3">
    <property type="protein sequence ID" value="jg11215.3"/>
    <property type="gene ID" value="jg11215"/>
</dbReference>
<dbReference type="AlphaFoldDB" id="A0A915CPC5"/>
<name>A0A915CPC5_9BILA</name>
<proteinExistence type="predicted"/>
<evidence type="ECO:0000313" key="1">
    <source>
        <dbReference type="Proteomes" id="UP000887574"/>
    </source>
</evidence>
<evidence type="ECO:0000313" key="2">
    <source>
        <dbReference type="WBParaSite" id="jg11215.3"/>
    </source>
</evidence>
<keyword evidence="1" id="KW-1185">Reference proteome</keyword>
<reference evidence="2" key="1">
    <citation type="submission" date="2022-11" db="UniProtKB">
        <authorList>
            <consortium name="WormBaseParasite"/>
        </authorList>
    </citation>
    <scope>IDENTIFICATION</scope>
</reference>